<dbReference type="NCBIfam" id="TIGR04183">
    <property type="entry name" value="Por_Secre_tail"/>
    <property type="match status" value="1"/>
</dbReference>
<dbReference type="Proteomes" id="UP000636010">
    <property type="component" value="Unassembled WGS sequence"/>
</dbReference>
<dbReference type="InterPro" id="IPR026444">
    <property type="entry name" value="Secre_tail"/>
</dbReference>
<reference evidence="3" key="1">
    <citation type="journal article" date="2019" name="Int. J. Syst. Evol. Microbiol.">
        <title>The Global Catalogue of Microorganisms (GCM) 10K type strain sequencing project: providing services to taxonomists for standard genome sequencing and annotation.</title>
        <authorList>
            <consortium name="The Broad Institute Genomics Platform"/>
            <consortium name="The Broad Institute Genome Sequencing Center for Infectious Disease"/>
            <person name="Wu L."/>
            <person name="Ma J."/>
        </authorList>
    </citation>
    <scope>NUCLEOTIDE SEQUENCE [LARGE SCALE GENOMIC DNA]</scope>
    <source>
        <strain evidence="3">CGMCC 1.10832</strain>
    </source>
</reference>
<organism evidence="2 3">
    <name type="scientific">Marivirga lumbricoides</name>
    <dbReference type="NCBI Taxonomy" id="1046115"/>
    <lineage>
        <taxon>Bacteria</taxon>
        <taxon>Pseudomonadati</taxon>
        <taxon>Bacteroidota</taxon>
        <taxon>Cytophagia</taxon>
        <taxon>Cytophagales</taxon>
        <taxon>Marivirgaceae</taxon>
        <taxon>Marivirga</taxon>
    </lineage>
</organism>
<feature type="domain" description="Secretion system C-terminal sorting" evidence="1">
    <location>
        <begin position="379"/>
        <end position="443"/>
    </location>
</feature>
<protein>
    <recommendedName>
        <fullName evidence="1">Secretion system C-terminal sorting domain-containing protein</fullName>
    </recommendedName>
</protein>
<name>A0ABQ1L7Z9_9BACT</name>
<evidence type="ECO:0000313" key="2">
    <source>
        <dbReference type="EMBL" id="GGC19469.1"/>
    </source>
</evidence>
<dbReference type="EMBL" id="BMEC01000001">
    <property type="protein sequence ID" value="GGC19469.1"/>
    <property type="molecule type" value="Genomic_DNA"/>
</dbReference>
<dbReference type="Pfam" id="PF18962">
    <property type="entry name" value="Por_Secre_tail"/>
    <property type="match status" value="1"/>
</dbReference>
<accession>A0ABQ1L7Z9</accession>
<keyword evidence="3" id="KW-1185">Reference proteome</keyword>
<evidence type="ECO:0000259" key="1">
    <source>
        <dbReference type="Pfam" id="PF18962"/>
    </source>
</evidence>
<dbReference type="RefSeq" id="WP_188459807.1">
    <property type="nucleotide sequence ID" value="NZ_BAABHU010000001.1"/>
</dbReference>
<evidence type="ECO:0000313" key="3">
    <source>
        <dbReference type="Proteomes" id="UP000636010"/>
    </source>
</evidence>
<sequence>MEFKHKIKVAMAVVMVTYNFSAFSQPGIKHVEGEKENRSILGEGFGSKGPNVILYDIFDGHDGDTVALQSSEVGGWSGLNIHHPAVYITDSEDNMAALLIDMERGGQLNVNFDPVQEIFISYGVKIPAGHCFPMTSVPGTFPEGSNWKLSWLMDGERGYMGNDDVCLPTWGNGTYFSYAGNDNVIKFEVGKPGSDSNWFSFEQWNRFSTYLKSGNKPTEDPGILWAQGISKEFGQKTFSDNTQVLFDGDDTPDGYKFEDDNISQWNRFNLPGWYRSGGENVRALYDDVYIATGDAARARIEIGDAATYAECRTLDIQIPTSWSDDRIAFTLKSQKTSSLESLYLYVTDASGQVNENGYLLTSNILDVKESHEKPNKLAVYPNPAVNTVHFKLDSDRIEKISITFYNSTGELIESIEKDFPNDRITWKPKGLPNGNYLYKAEIKVSGEKEYVSSGKIVLMKH</sequence>
<gene>
    <name evidence="2" type="ORF">GCM10011506_00660</name>
</gene>
<proteinExistence type="predicted"/>
<comment type="caution">
    <text evidence="2">The sequence shown here is derived from an EMBL/GenBank/DDBJ whole genome shotgun (WGS) entry which is preliminary data.</text>
</comment>